<sequence>MTKHKRVHNAVDKFLAEKRVSTGGYAPCSDDDFAEMIELFERLISAKFGLDPDGDLPVQLVLVNRLTHEPLHYQPVLYDLWIAKEHQDRRGPGNRASTLAVEDPEAYEEARETALLANLEGAAHRMENDLRGRRLRRLLENANKKKK</sequence>
<protein>
    <submittedName>
        <fullName evidence="1">Uncharacterized protein</fullName>
    </submittedName>
</protein>
<proteinExistence type="predicted"/>
<dbReference type="AlphaFoldDB" id="X0XYF7"/>
<comment type="caution">
    <text evidence="1">The sequence shown here is derived from an EMBL/GenBank/DDBJ whole genome shotgun (WGS) entry which is preliminary data.</text>
</comment>
<name>X0XYF7_9ZZZZ</name>
<accession>X0XYF7</accession>
<organism evidence="1">
    <name type="scientific">marine sediment metagenome</name>
    <dbReference type="NCBI Taxonomy" id="412755"/>
    <lineage>
        <taxon>unclassified sequences</taxon>
        <taxon>metagenomes</taxon>
        <taxon>ecological metagenomes</taxon>
    </lineage>
</organism>
<gene>
    <name evidence="1" type="ORF">S01H1_68107</name>
</gene>
<reference evidence="1" key="1">
    <citation type="journal article" date="2014" name="Front. Microbiol.">
        <title>High frequency of phylogenetically diverse reductive dehalogenase-homologous genes in deep subseafloor sedimentary metagenomes.</title>
        <authorList>
            <person name="Kawai M."/>
            <person name="Futagami T."/>
            <person name="Toyoda A."/>
            <person name="Takaki Y."/>
            <person name="Nishi S."/>
            <person name="Hori S."/>
            <person name="Arai W."/>
            <person name="Tsubouchi T."/>
            <person name="Morono Y."/>
            <person name="Uchiyama I."/>
            <person name="Ito T."/>
            <person name="Fujiyama A."/>
            <person name="Inagaki F."/>
            <person name="Takami H."/>
        </authorList>
    </citation>
    <scope>NUCLEOTIDE SEQUENCE</scope>
    <source>
        <strain evidence="1">Expedition CK06-06</strain>
    </source>
</reference>
<evidence type="ECO:0000313" key="1">
    <source>
        <dbReference type="EMBL" id="GAG29781.1"/>
    </source>
</evidence>
<dbReference type="EMBL" id="BARS01045155">
    <property type="protein sequence ID" value="GAG29781.1"/>
    <property type="molecule type" value="Genomic_DNA"/>
</dbReference>